<comment type="similarity">
    <text evidence="1">Belongs to the small heat shock protein (HSP20) family.</text>
</comment>
<protein>
    <submittedName>
        <fullName evidence="3">Hsp20 type chaperone</fullName>
    </submittedName>
</protein>
<dbReference type="RefSeq" id="WP_023395230.1">
    <property type="nucleotide sequence ID" value="NZ_ASGZ01000055.1"/>
</dbReference>
<dbReference type="OrthoDB" id="26084at2157"/>
<dbReference type="InterPro" id="IPR008978">
    <property type="entry name" value="HSP20-like_chaperone"/>
</dbReference>
<dbReference type="Proteomes" id="UP000017840">
    <property type="component" value="Unassembled WGS sequence"/>
</dbReference>
<dbReference type="AlphaFoldDB" id="V4HI75"/>
<dbReference type="Pfam" id="PF17886">
    <property type="entry name" value="ArsA_HSP20"/>
    <property type="match status" value="1"/>
</dbReference>
<dbReference type="InterPro" id="IPR002068">
    <property type="entry name" value="A-crystallin/Hsp20_dom"/>
</dbReference>
<dbReference type="InterPro" id="IPR040612">
    <property type="entry name" value="ArsA_HSP20-like"/>
</dbReference>
<dbReference type="Gene3D" id="2.60.40.790">
    <property type="match status" value="1"/>
</dbReference>
<proteinExistence type="inferred from homology"/>
<comment type="caution">
    <text evidence="3">The sequence shown here is derived from an EMBL/GenBank/DDBJ whole genome shotgun (WGS) entry which is preliminary data.</text>
</comment>
<dbReference type="STRING" id="1324957.K933_13277"/>
<accession>V4HI75</accession>
<dbReference type="EMBL" id="ASGZ01000055">
    <property type="protein sequence ID" value="ESP87619.1"/>
    <property type="molecule type" value="Genomic_DNA"/>
</dbReference>
<evidence type="ECO:0000259" key="2">
    <source>
        <dbReference type="PROSITE" id="PS01031"/>
    </source>
</evidence>
<dbReference type="PROSITE" id="PS01031">
    <property type="entry name" value="SHSP"/>
    <property type="match status" value="1"/>
</dbReference>
<dbReference type="CDD" id="cd06464">
    <property type="entry name" value="ACD_sHsps-like"/>
    <property type="match status" value="1"/>
</dbReference>
<evidence type="ECO:0000313" key="4">
    <source>
        <dbReference type="Proteomes" id="UP000017840"/>
    </source>
</evidence>
<evidence type="ECO:0000313" key="3">
    <source>
        <dbReference type="EMBL" id="ESP87619.1"/>
    </source>
</evidence>
<organism evidence="3 4">
    <name type="scientific">Candidatus Halobonum tyrrellensis G22</name>
    <dbReference type="NCBI Taxonomy" id="1324957"/>
    <lineage>
        <taxon>Archaea</taxon>
        <taxon>Methanobacteriati</taxon>
        <taxon>Methanobacteriota</taxon>
        <taxon>Stenosarchaea group</taxon>
        <taxon>Halobacteria</taxon>
        <taxon>Halobacteriales</taxon>
        <taxon>Haloferacaceae</taxon>
        <taxon>Candidatus Halobonum</taxon>
    </lineage>
</organism>
<reference evidence="3 4" key="1">
    <citation type="journal article" date="2013" name="Genome Announc.">
        <title>Draft Genome Sequence of 'Candidatus Halobonum tyrrellensis' Strain G22, Isolated from the Hypersaline Waters of Lake Tyrrell, Australia.</title>
        <authorList>
            <person name="Ugalde J.A."/>
            <person name="Narasingarao P."/>
            <person name="Kuo S."/>
            <person name="Podell S."/>
            <person name="Allen E.E."/>
        </authorList>
    </citation>
    <scope>NUCLEOTIDE SEQUENCE [LARGE SCALE GENOMIC DNA]</scope>
    <source>
        <strain evidence="3 4">G22</strain>
    </source>
</reference>
<feature type="domain" description="SHSP" evidence="2">
    <location>
        <begin position="31"/>
        <end position="123"/>
    </location>
</feature>
<dbReference type="eggNOG" id="arCOG01833">
    <property type="taxonomic scope" value="Archaea"/>
</dbReference>
<name>V4HI75_9EURY</name>
<keyword evidence="4" id="KW-1185">Reference proteome</keyword>
<gene>
    <name evidence="3" type="ORF">K933_13277</name>
</gene>
<sequence>MRDERDDPFGDIFDEIERMMNEMTGAGAGGDTGFASETHVSVFEGDGSVRVVADLPGIEKEGVDLKCDGTTLTVSAAGGGRQYDERVRLPVHVDEHSANATFNNGVLEVTFDRAEPSAGIDVE</sequence>
<dbReference type="SUPFAM" id="SSF49764">
    <property type="entry name" value="HSP20-like chaperones"/>
    <property type="match status" value="1"/>
</dbReference>
<evidence type="ECO:0000256" key="1">
    <source>
        <dbReference type="PROSITE-ProRule" id="PRU00285"/>
    </source>
</evidence>